<dbReference type="SMART" id="SM00672">
    <property type="entry name" value="CAP10"/>
    <property type="match status" value="1"/>
</dbReference>
<dbReference type="InterPro" id="IPR006598">
    <property type="entry name" value="CAP10"/>
</dbReference>
<keyword evidence="3" id="KW-1185">Reference proteome</keyword>
<protein>
    <recommendedName>
        <fullName evidence="1">Glycosyl transferase CAP10 domain-containing protein</fullName>
    </recommendedName>
</protein>
<evidence type="ECO:0000259" key="1">
    <source>
        <dbReference type="SMART" id="SM00672"/>
    </source>
</evidence>
<reference evidence="2 3" key="2">
    <citation type="journal article" date="2018" name="Proc. Natl. Acad. Sci.">
        <title>RNAi is a critical determinant of centromere evolution in closely related fungi.</title>
        <authorList>
            <person name="Yadav V."/>
            <person name="Sun S."/>
            <person name="Billmyre R.B."/>
            <person name="Thimmappa B.C."/>
            <person name="Shea T."/>
            <person name="Lintner R."/>
            <person name="Bakkeren G."/>
            <person name="Cuomo C.A."/>
            <person name="Heitman J."/>
            <person name="Sanyal K."/>
        </authorList>
    </citation>
    <scope>NUCLEOTIDE SEQUENCE [LARGE SCALE GENOMIC DNA]</scope>
    <source>
        <strain evidence="2 3">R265</strain>
    </source>
</reference>
<gene>
    <name evidence="2" type="ORF">CNBG_5873</name>
</gene>
<dbReference type="OMA" id="CKVDYSD"/>
<organism evidence="2 3">
    <name type="scientific">Cryptococcus deuterogattii (strain R265)</name>
    <name type="common">Cryptococcus gattii VGII (strain R265)</name>
    <dbReference type="NCBI Taxonomy" id="294750"/>
    <lineage>
        <taxon>Eukaryota</taxon>
        <taxon>Fungi</taxon>
        <taxon>Dikarya</taxon>
        <taxon>Basidiomycota</taxon>
        <taxon>Agaricomycotina</taxon>
        <taxon>Tremellomycetes</taxon>
        <taxon>Tremellales</taxon>
        <taxon>Cryptococcaceae</taxon>
        <taxon>Cryptococcus</taxon>
        <taxon>Cryptococcus gattii species complex</taxon>
    </lineage>
</organism>
<dbReference type="Proteomes" id="UP000029445">
    <property type="component" value="Chromosome 9"/>
</dbReference>
<feature type="domain" description="Glycosyl transferase CAP10" evidence="1">
    <location>
        <begin position="323"/>
        <end position="630"/>
    </location>
</feature>
<dbReference type="Pfam" id="PF05686">
    <property type="entry name" value="Glyco_transf_90"/>
    <property type="match status" value="1"/>
</dbReference>
<dbReference type="GeneID" id="88181993"/>
<proteinExistence type="predicted"/>
<dbReference type="EMBL" id="CP025767">
    <property type="protein sequence ID" value="KGB79935.1"/>
    <property type="molecule type" value="Genomic_DNA"/>
</dbReference>
<dbReference type="AlphaFoldDB" id="A0A095CHU8"/>
<dbReference type="InterPro" id="IPR051091">
    <property type="entry name" value="O-Glucosyltr/Glycosyltrsf_90"/>
</dbReference>
<dbReference type="PANTHER" id="PTHR12203">
    <property type="entry name" value="KDEL LYS-ASP-GLU-LEU CONTAINING - RELATED"/>
    <property type="match status" value="1"/>
</dbReference>
<reference evidence="2 3" key="1">
    <citation type="journal article" date="2011" name="MBio">
        <title>Genome variation in Cryptococcus gattii, an emerging pathogen of immunocompetent hosts.</title>
        <authorList>
            <person name="D'Souza C.A."/>
            <person name="Kronstad J.W."/>
            <person name="Taylor G."/>
            <person name="Warren R."/>
            <person name="Yuen M."/>
            <person name="Hu G."/>
            <person name="Jung W.H."/>
            <person name="Sham A."/>
            <person name="Kidd S.E."/>
            <person name="Tangen K."/>
            <person name="Lee N."/>
            <person name="Zeilmaker T."/>
            <person name="Sawkins J."/>
            <person name="McVicker G."/>
            <person name="Shah S."/>
            <person name="Gnerre S."/>
            <person name="Griggs A."/>
            <person name="Zeng Q."/>
            <person name="Bartlett K."/>
            <person name="Li W."/>
            <person name="Wang X."/>
            <person name="Heitman J."/>
            <person name="Stajich J.E."/>
            <person name="Fraser J.A."/>
            <person name="Meyer W."/>
            <person name="Carter D."/>
            <person name="Schein J."/>
            <person name="Krzywinski M."/>
            <person name="Kwon-Chung K.J."/>
            <person name="Varma A."/>
            <person name="Wang J."/>
            <person name="Brunham R."/>
            <person name="Fyfe M."/>
            <person name="Ouellette B.F."/>
            <person name="Siddiqui A."/>
            <person name="Marra M."/>
            <person name="Jones S."/>
            <person name="Holt R."/>
            <person name="Birren B.W."/>
            <person name="Galagan J.E."/>
            <person name="Cuomo C.A."/>
        </authorList>
    </citation>
    <scope>NUCLEOTIDE SEQUENCE [LARGE SCALE GENOMIC DNA]</scope>
    <source>
        <strain evidence="2 3">R265</strain>
    </source>
</reference>
<evidence type="ECO:0000313" key="3">
    <source>
        <dbReference type="Proteomes" id="UP000029445"/>
    </source>
</evidence>
<sequence>MPPRFKVSRLTFTVALVVLLTYSYFYLSSHSEDNSDFKIGNVLGSRHPSSPLGKSHSPYRGLMHWWSPSASDEPLGSLKFTGDGLVRGWDGVYNMLKSGSLKRSEKKQLQHAMETHPILELMERNHERWESLLASQSKTLPQAVNEYTRRYGRQPPKGFDQWWQFCKRNKVKIVDDYDQINRDIELHFALSPELFRKRVDLLKETPHTSQITLSPTGPSSLYGERAHSARARLLFQLIEPIAQFLPGDITLSLSDHDLGSWLLGDDQKQAALDAIRDGRYLTEEELKVYEKREGRLPVKGLVSACPPGSPGWQRGVAKRDGLEMEELSKETTFIYDPDLTYDYCYNPELLDIHGALSWDFTRETVLRPIFQLSKFARNPEFLTTPLEAYENFTSPAAQKKYAPWNEKTIDKLFWRGSSTGDSYSKRPNGLTWRQSHRPRLALKTQATEGEEDVWVQRGKTWEKETWSVARLNEAYMDIGLTGGPHQCKKEDGTCDEMKQEIIFKDRVAPEDSAKYKYVFDIDGNGWSSRFHRLIMSGSVVLKATIYPEWVSEWLTPWVHYIPCKIDYSDLYDIMSFFAGPPDGRTGGHDDLAKMIADQARQFGEDHWRWEDMQAYMFRLLLEYSRLLADDRDEWSYQKTYT</sequence>
<dbReference type="PANTHER" id="PTHR12203:SF118">
    <property type="entry name" value="BETA-1,2-XYLOSYLTRANSFERASE 1"/>
    <property type="match status" value="1"/>
</dbReference>
<evidence type="ECO:0000313" key="2">
    <source>
        <dbReference type="EMBL" id="KGB79935.1"/>
    </source>
</evidence>
<dbReference type="HOGENOM" id="CLU_005027_3_2_1"/>
<dbReference type="OrthoDB" id="541052at2759"/>
<name>A0A095CHU8_CRYD2</name>
<dbReference type="KEGG" id="cdeu:CNBG_5873"/>
<dbReference type="VEuPathDB" id="FungiDB:CNBG_5873"/>
<dbReference type="RefSeq" id="XP_062885582.1">
    <property type="nucleotide sequence ID" value="XM_063029717.1"/>
</dbReference>
<accession>A0A095CHU8</accession>